<dbReference type="Proteomes" id="UP001500630">
    <property type="component" value="Unassembled WGS sequence"/>
</dbReference>
<dbReference type="InterPro" id="IPR002789">
    <property type="entry name" value="HerA_central"/>
</dbReference>
<keyword evidence="3" id="KW-1185">Reference proteome</keyword>
<dbReference type="InterPro" id="IPR003593">
    <property type="entry name" value="AAA+_ATPase"/>
</dbReference>
<feature type="domain" description="AAA+ ATPase" evidence="1">
    <location>
        <begin position="54"/>
        <end position="315"/>
    </location>
</feature>
<dbReference type="SUPFAM" id="SSF52540">
    <property type="entry name" value="P-loop containing nucleoside triphosphate hydrolases"/>
    <property type="match status" value="2"/>
</dbReference>
<reference evidence="3" key="1">
    <citation type="journal article" date="2019" name="Int. J. Syst. Evol. Microbiol.">
        <title>The Global Catalogue of Microorganisms (GCM) 10K type strain sequencing project: providing services to taxonomists for standard genome sequencing and annotation.</title>
        <authorList>
            <consortium name="The Broad Institute Genomics Platform"/>
            <consortium name="The Broad Institute Genome Sequencing Center for Infectious Disease"/>
            <person name="Wu L."/>
            <person name="Ma J."/>
        </authorList>
    </citation>
    <scope>NUCLEOTIDE SEQUENCE [LARGE SCALE GENOMIC DNA]</scope>
    <source>
        <strain evidence="3">JCM 17326</strain>
    </source>
</reference>
<comment type="caution">
    <text evidence="2">The sequence shown here is derived from an EMBL/GenBank/DDBJ whole genome shotgun (WGS) entry which is preliminary data.</text>
</comment>
<dbReference type="EMBL" id="BAABDQ010000009">
    <property type="protein sequence ID" value="GAA3560806.1"/>
    <property type="molecule type" value="Genomic_DNA"/>
</dbReference>
<name>A0ABP6X5I6_9ACTN</name>
<dbReference type="SMART" id="SM00382">
    <property type="entry name" value="AAA"/>
    <property type="match status" value="2"/>
</dbReference>
<dbReference type="InterPro" id="IPR027417">
    <property type="entry name" value="P-loop_NTPase"/>
</dbReference>
<sequence>MKEQLAALDALYVSTALTPDEVWKPVTDYHVDSLHPRVWQRLLRAMNQIEREQAPIAAVVLGERGSGKTHLLGWTRHEIQTRGGFFFYIKLVTGRDFWESATGSIVDSLYRKDEGGQRQLFRLLDELSRRARLDAGTHAAITGQRKLTRDHVDAFIDGIRELDRQVGNEAAETARALALIASSGDVVEIGNSYLALNDDDLRQRAAWGMSSRGRPAQLVLRDLTRLFALVGPLVFAFDQLDNLLAASEASLGSPSSSESRTAKRLGQDIAAGLMELREETRRTLMVIACHPDTWQKLSSVAIRSALDRFDVLPALGAIPDEATAGAIISSRFRLDYEYAGFTPPHATWPIAPAALAEAAHRYTARRLLDRVMKHINQCRESGEVTELTSLAETKPAEVVQPTTAPAGQLAQLTETFGELRREADDLGPLHKATEDTLMPPLLGAGLLSLVKELGGDETRFLVETDFGGKAALHARLRYTLEEAHENEIHWSFRAIAADHARAAQTRIRNAMVEAGLTPGLDSRRLILLRNTRYPSGAKTDEARNDFEARGGLPIPIGAADLRTLSALQVLLDSHASGLDAWLRHERPASRTEIFATVLQDLRQYLGIAAEQGEAERPDDVEPAHPSIMLGTTVRGGRHFTVAVKELRAHTVVVGASGSGKTVLTKHLVEQSALRGVSAIVLDPNDDLARLGDPWPDPPDQWTVEREHDAQRYFAGTEVIVWTPGLNRGRPLSFPPIPDFGPVLGEEDDFRRLLDSTIATLAPQAGVRGNTARATQQLGLLRRALERYVRDGRQTLAGFVELLAEPPSDIVNSRTSRFAVQMADTLEAAMETDPLFRESGTPADPGLLLTPSPGKSARISVISFVGLSGEGQTRFVSRLQTTLFSWFKAHPVVGRPLGGLLVMDEAQNFVPSGGTNPSTASTVEFIRQIRKYGLGVVLASQAPKGIHHQALGNTANQFIGRLTAPAQTEAAQAMAHARNSVLDNLAGLTSGTFNAAKEGTGYSKIQVPICLSHHTGPLQEDDVVLRARRSA</sequence>
<dbReference type="Gene3D" id="3.40.50.300">
    <property type="entry name" value="P-loop containing nucleotide triphosphate hydrolases"/>
    <property type="match status" value="2"/>
</dbReference>
<protein>
    <submittedName>
        <fullName evidence="2">DUF87 domain-containing protein</fullName>
    </submittedName>
</protein>
<accession>A0ABP6X5I6</accession>
<evidence type="ECO:0000313" key="3">
    <source>
        <dbReference type="Proteomes" id="UP001500630"/>
    </source>
</evidence>
<feature type="domain" description="AAA+ ATPase" evidence="1">
    <location>
        <begin position="646"/>
        <end position="979"/>
    </location>
</feature>
<dbReference type="InterPro" id="IPR051162">
    <property type="entry name" value="T4SS_component"/>
</dbReference>
<gene>
    <name evidence="2" type="ORF">GCM10022419_046810</name>
</gene>
<evidence type="ECO:0000313" key="2">
    <source>
        <dbReference type="EMBL" id="GAA3560806.1"/>
    </source>
</evidence>
<dbReference type="CDD" id="cd01127">
    <property type="entry name" value="TrwB_TraG_TraD_VirD4"/>
    <property type="match status" value="1"/>
</dbReference>
<evidence type="ECO:0000259" key="1">
    <source>
        <dbReference type="SMART" id="SM00382"/>
    </source>
</evidence>
<dbReference type="PANTHER" id="PTHR30121">
    <property type="entry name" value="UNCHARACTERIZED PROTEIN YJGR-RELATED"/>
    <property type="match status" value="1"/>
</dbReference>
<dbReference type="Pfam" id="PF01935">
    <property type="entry name" value="DUF87"/>
    <property type="match status" value="1"/>
</dbReference>
<dbReference type="PANTHER" id="PTHR30121:SF6">
    <property type="entry name" value="SLR6007 PROTEIN"/>
    <property type="match status" value="1"/>
</dbReference>
<proteinExistence type="predicted"/>
<organism evidence="2 3">
    <name type="scientific">Nonomuraea rosea</name>
    <dbReference type="NCBI Taxonomy" id="638574"/>
    <lineage>
        <taxon>Bacteria</taxon>
        <taxon>Bacillati</taxon>
        <taxon>Actinomycetota</taxon>
        <taxon>Actinomycetes</taxon>
        <taxon>Streptosporangiales</taxon>
        <taxon>Streptosporangiaceae</taxon>
        <taxon>Nonomuraea</taxon>
    </lineage>
</organism>
<dbReference type="RefSeq" id="WP_345564734.1">
    <property type="nucleotide sequence ID" value="NZ_BAABDQ010000009.1"/>
</dbReference>